<dbReference type="InterPro" id="IPR001810">
    <property type="entry name" value="F-box_dom"/>
</dbReference>
<keyword evidence="3" id="KW-1185">Reference proteome</keyword>
<evidence type="ECO:0000259" key="1">
    <source>
        <dbReference type="PROSITE" id="PS50181"/>
    </source>
</evidence>
<gene>
    <name evidence="2" type="ORF">CALCODRAFT_47644</name>
</gene>
<feature type="domain" description="F-box" evidence="1">
    <location>
        <begin position="8"/>
        <end position="53"/>
    </location>
</feature>
<sequence length="269" mass="30328">MTPDIECPSACVSLPADVVDAVVAYVERPDLYSFCLVNRTFNQMGERYLYRSLSITRDTGILHNVQLCLTLLRRPSLTQCVRSLTLEAIWEWYPGGRSTDGRLHYLCMDAIFRLYFRMLYALKNLVHLRMFFWVETMDLCCNFGREPGCAGRATPILVPTRLLQLIAVLGSVAWHGRPMGISPLARKLARCPLRPYDHRGRFRQLEDCATSAHRDCHSLPGLVCRAMWTGKDGTSQHVPVAIHRPAASFGVGVGGELQSKHYVAHRPAV</sequence>
<proteinExistence type="predicted"/>
<dbReference type="Proteomes" id="UP000076842">
    <property type="component" value="Unassembled WGS sequence"/>
</dbReference>
<evidence type="ECO:0000313" key="2">
    <source>
        <dbReference type="EMBL" id="KZT53598.1"/>
    </source>
</evidence>
<evidence type="ECO:0000313" key="3">
    <source>
        <dbReference type="Proteomes" id="UP000076842"/>
    </source>
</evidence>
<name>A0A165DV16_9BASI</name>
<dbReference type="OrthoDB" id="613763at2759"/>
<organism evidence="2 3">
    <name type="scientific">Calocera cornea HHB12733</name>
    <dbReference type="NCBI Taxonomy" id="1353952"/>
    <lineage>
        <taxon>Eukaryota</taxon>
        <taxon>Fungi</taxon>
        <taxon>Dikarya</taxon>
        <taxon>Basidiomycota</taxon>
        <taxon>Agaricomycotina</taxon>
        <taxon>Dacrymycetes</taxon>
        <taxon>Dacrymycetales</taxon>
        <taxon>Dacrymycetaceae</taxon>
        <taxon>Calocera</taxon>
    </lineage>
</organism>
<dbReference type="EMBL" id="KV424033">
    <property type="protein sequence ID" value="KZT53598.1"/>
    <property type="molecule type" value="Genomic_DNA"/>
</dbReference>
<reference evidence="2 3" key="1">
    <citation type="journal article" date="2016" name="Mol. Biol. Evol.">
        <title>Comparative Genomics of Early-Diverging Mushroom-Forming Fungi Provides Insights into the Origins of Lignocellulose Decay Capabilities.</title>
        <authorList>
            <person name="Nagy L.G."/>
            <person name="Riley R."/>
            <person name="Tritt A."/>
            <person name="Adam C."/>
            <person name="Daum C."/>
            <person name="Floudas D."/>
            <person name="Sun H."/>
            <person name="Yadav J.S."/>
            <person name="Pangilinan J."/>
            <person name="Larsson K.H."/>
            <person name="Matsuura K."/>
            <person name="Barry K."/>
            <person name="Labutti K."/>
            <person name="Kuo R."/>
            <person name="Ohm R.A."/>
            <person name="Bhattacharya S.S."/>
            <person name="Shirouzu T."/>
            <person name="Yoshinaga Y."/>
            <person name="Martin F.M."/>
            <person name="Grigoriev I.V."/>
            <person name="Hibbett D.S."/>
        </authorList>
    </citation>
    <scope>NUCLEOTIDE SEQUENCE [LARGE SCALE GENOMIC DNA]</scope>
    <source>
        <strain evidence="2 3">HHB12733</strain>
    </source>
</reference>
<accession>A0A165DV16</accession>
<protein>
    <recommendedName>
        <fullName evidence="1">F-box domain-containing protein</fullName>
    </recommendedName>
</protein>
<dbReference type="PROSITE" id="PS50181">
    <property type="entry name" value="FBOX"/>
    <property type="match status" value="1"/>
</dbReference>
<dbReference type="InParanoid" id="A0A165DV16"/>
<dbReference type="AlphaFoldDB" id="A0A165DV16"/>